<proteinExistence type="predicted"/>
<dbReference type="EMBL" id="JASBNA010000075">
    <property type="protein sequence ID" value="KAK7678224.1"/>
    <property type="molecule type" value="Genomic_DNA"/>
</dbReference>
<gene>
    <name evidence="1" type="ORF">QCA50_018794</name>
</gene>
<evidence type="ECO:0000313" key="2">
    <source>
        <dbReference type="Proteomes" id="UP001385951"/>
    </source>
</evidence>
<protein>
    <submittedName>
        <fullName evidence="1">Uncharacterized protein</fullName>
    </submittedName>
</protein>
<comment type="caution">
    <text evidence="1">The sequence shown here is derived from an EMBL/GenBank/DDBJ whole genome shotgun (WGS) entry which is preliminary data.</text>
</comment>
<keyword evidence="2" id="KW-1185">Reference proteome</keyword>
<reference evidence="1 2" key="1">
    <citation type="submission" date="2022-09" db="EMBL/GenBank/DDBJ databases">
        <authorList>
            <person name="Palmer J.M."/>
        </authorList>
    </citation>
    <scope>NUCLEOTIDE SEQUENCE [LARGE SCALE GENOMIC DNA]</scope>
    <source>
        <strain evidence="1 2">DSM 7382</strain>
    </source>
</reference>
<dbReference type="AlphaFoldDB" id="A0AAW0FFF6"/>
<accession>A0AAW0FFF6</accession>
<name>A0AAW0FFF6_9APHY</name>
<sequence>MSVLELVDSEFEIRFWYIAKVVARLELQGLPVDDLTKVNIKKLTQLREDGEDKFRGAVETAKEKFFHYDPVSGEITNEESKKNLENLPHNLEYYGGAYTGQLTVSKKFNVIPRPNKTQPTEEKPESS</sequence>
<evidence type="ECO:0000313" key="1">
    <source>
        <dbReference type="EMBL" id="KAK7678224.1"/>
    </source>
</evidence>
<dbReference type="Proteomes" id="UP001385951">
    <property type="component" value="Unassembled WGS sequence"/>
</dbReference>
<organism evidence="1 2">
    <name type="scientific">Cerrena zonata</name>
    <dbReference type="NCBI Taxonomy" id="2478898"/>
    <lineage>
        <taxon>Eukaryota</taxon>
        <taxon>Fungi</taxon>
        <taxon>Dikarya</taxon>
        <taxon>Basidiomycota</taxon>
        <taxon>Agaricomycotina</taxon>
        <taxon>Agaricomycetes</taxon>
        <taxon>Polyporales</taxon>
        <taxon>Cerrenaceae</taxon>
        <taxon>Cerrena</taxon>
    </lineage>
</organism>